<organism evidence="1">
    <name type="scientific">uncultured Chloroflexia bacterium</name>
    <dbReference type="NCBI Taxonomy" id="1672391"/>
    <lineage>
        <taxon>Bacteria</taxon>
        <taxon>Bacillati</taxon>
        <taxon>Chloroflexota</taxon>
        <taxon>Chloroflexia</taxon>
        <taxon>environmental samples</taxon>
    </lineage>
</organism>
<feature type="non-terminal residue" evidence="1">
    <location>
        <position position="30"/>
    </location>
</feature>
<dbReference type="AlphaFoldDB" id="A0A6J4MW59"/>
<protein>
    <submittedName>
        <fullName evidence="1">Uncharacterized protein</fullName>
    </submittedName>
</protein>
<reference evidence="1" key="1">
    <citation type="submission" date="2020-02" db="EMBL/GenBank/DDBJ databases">
        <authorList>
            <person name="Meier V. D."/>
        </authorList>
    </citation>
    <scope>NUCLEOTIDE SEQUENCE</scope>
    <source>
        <strain evidence="1">AVDCRST_MAG93</strain>
    </source>
</reference>
<name>A0A6J4MW59_9CHLR</name>
<proteinExistence type="predicted"/>
<dbReference type="EMBL" id="CADCTR010002839">
    <property type="protein sequence ID" value="CAA9370825.1"/>
    <property type="molecule type" value="Genomic_DNA"/>
</dbReference>
<sequence>MGKITVHVPYPTEDYTESFTSWVQAKLLRD</sequence>
<gene>
    <name evidence="1" type="ORF">AVDCRST_MAG93-8417</name>
</gene>
<evidence type="ECO:0000313" key="1">
    <source>
        <dbReference type="EMBL" id="CAA9370825.1"/>
    </source>
</evidence>
<accession>A0A6J4MW59</accession>